<dbReference type="GO" id="GO:0005739">
    <property type="term" value="C:mitochondrion"/>
    <property type="evidence" value="ECO:0007669"/>
    <property type="project" value="TreeGrafter"/>
</dbReference>
<dbReference type="InterPro" id="IPR050483">
    <property type="entry name" value="CoA-transferase_III_domain"/>
</dbReference>
<protein>
    <submittedName>
        <fullName evidence="3">Uncharacterized protein</fullName>
    </submittedName>
</protein>
<sequence length="442" mass="48828">MFQCFERKTSVLFSLHKQILPSKFNQCLKIRVQNRNFSERVHSCSGLEKPLAGVTVVDMTRVLAGPYCTMILGDLGADVIKIERPGLGDDTRSWGPPFIGSESCYFISINRNKRSICIDIKEKSGQKLVKELVKKSDVFVENFIPGTLDKLNLGYNQLSSIAPKLIYCSITGYGPDGCYKSRPGYDLIAASMGGLLSVTGMEDGDPCKVGVAMTDLSAGLYAHGAILAALIQRERNGKGQKIDINLLSTQLASMVNLGSCVLNSDVKPKKWGTAHENIVPYQCFKTKDGYITIAAGNDLQFHALCNRINAEYLWLNDKYRENRNRVVHRRELVAKLNDIFLGKSTKEWLHILEGSTFPYAPVNLIEDAFSDPHVSEIGIVKGISHPCGPIKVVGPPVKYSQSNNDIYLPPPLLGEHTNEILQQFLGYSSSEVNLLKEKGVVA</sequence>
<dbReference type="Gene3D" id="3.30.1540.10">
    <property type="entry name" value="formyl-coa transferase, domain 3"/>
    <property type="match status" value="1"/>
</dbReference>
<evidence type="ECO:0000313" key="3">
    <source>
        <dbReference type="EMBL" id="KAK2703449.1"/>
    </source>
</evidence>
<evidence type="ECO:0000256" key="2">
    <source>
        <dbReference type="ARBA" id="ARBA00022679"/>
    </source>
</evidence>
<dbReference type="InterPro" id="IPR003673">
    <property type="entry name" value="CoA-Trfase_fam_III"/>
</dbReference>
<keyword evidence="4" id="KW-1185">Reference proteome</keyword>
<name>A0AA88HAI3_ARTSF</name>
<dbReference type="InterPro" id="IPR023606">
    <property type="entry name" value="CoA-Trfase_III_dom_1_sf"/>
</dbReference>
<evidence type="ECO:0000256" key="1">
    <source>
        <dbReference type="ARBA" id="ARBA00008383"/>
    </source>
</evidence>
<proteinExistence type="inferred from homology"/>
<dbReference type="PANTHER" id="PTHR48207:SF3">
    <property type="entry name" value="SUCCINATE--HYDROXYMETHYLGLUTARATE COA-TRANSFERASE"/>
    <property type="match status" value="1"/>
</dbReference>
<comment type="similarity">
    <text evidence="1">Belongs to the CoA-transferase III family.</text>
</comment>
<dbReference type="PANTHER" id="PTHR48207">
    <property type="entry name" value="SUCCINATE--HYDROXYMETHYLGLUTARATE COA-TRANSFERASE"/>
    <property type="match status" value="1"/>
</dbReference>
<dbReference type="AlphaFoldDB" id="A0AA88HAI3"/>
<dbReference type="EMBL" id="JAVRJZ010000091">
    <property type="protein sequence ID" value="KAK2703449.1"/>
    <property type="molecule type" value="Genomic_DNA"/>
</dbReference>
<accession>A0AA88HAI3</accession>
<reference evidence="3" key="1">
    <citation type="submission" date="2023-07" db="EMBL/GenBank/DDBJ databases">
        <title>Chromosome-level genome assembly of Artemia franciscana.</title>
        <authorList>
            <person name="Jo E."/>
        </authorList>
    </citation>
    <scope>NUCLEOTIDE SEQUENCE</scope>
    <source>
        <tissue evidence="3">Whole body</tissue>
    </source>
</reference>
<evidence type="ECO:0000313" key="4">
    <source>
        <dbReference type="Proteomes" id="UP001187531"/>
    </source>
</evidence>
<comment type="caution">
    <text evidence="3">The sequence shown here is derived from an EMBL/GenBank/DDBJ whole genome shotgun (WGS) entry which is preliminary data.</text>
</comment>
<dbReference type="Gene3D" id="3.40.50.10540">
    <property type="entry name" value="Crotonobetainyl-coa:carnitine coa-transferase, domain 1"/>
    <property type="match status" value="1"/>
</dbReference>
<dbReference type="SUPFAM" id="SSF89796">
    <property type="entry name" value="CoA-transferase family III (CaiB/BaiF)"/>
    <property type="match status" value="1"/>
</dbReference>
<dbReference type="GO" id="GO:0047369">
    <property type="term" value="F:succinate-hydroxymethylglutarate CoA-transferase activity"/>
    <property type="evidence" value="ECO:0007669"/>
    <property type="project" value="TreeGrafter"/>
</dbReference>
<organism evidence="3 4">
    <name type="scientific">Artemia franciscana</name>
    <name type="common">Brine shrimp</name>
    <name type="synonym">Artemia sanfranciscana</name>
    <dbReference type="NCBI Taxonomy" id="6661"/>
    <lineage>
        <taxon>Eukaryota</taxon>
        <taxon>Metazoa</taxon>
        <taxon>Ecdysozoa</taxon>
        <taxon>Arthropoda</taxon>
        <taxon>Crustacea</taxon>
        <taxon>Branchiopoda</taxon>
        <taxon>Anostraca</taxon>
        <taxon>Artemiidae</taxon>
        <taxon>Artemia</taxon>
    </lineage>
</organism>
<dbReference type="InterPro" id="IPR044855">
    <property type="entry name" value="CoA-Trfase_III_dom3_sf"/>
</dbReference>
<gene>
    <name evidence="3" type="ORF">QYM36_018090</name>
</gene>
<keyword evidence="2" id="KW-0808">Transferase</keyword>
<dbReference type="Proteomes" id="UP001187531">
    <property type="component" value="Unassembled WGS sequence"/>
</dbReference>
<dbReference type="Pfam" id="PF02515">
    <property type="entry name" value="CoA_transf_3"/>
    <property type="match status" value="1"/>
</dbReference>